<dbReference type="InterPro" id="IPR041698">
    <property type="entry name" value="Methyltransf_25"/>
</dbReference>
<dbReference type="GO" id="GO:0008168">
    <property type="term" value="F:methyltransferase activity"/>
    <property type="evidence" value="ECO:0007669"/>
    <property type="project" value="UniProtKB-KW"/>
</dbReference>
<dbReference type="RefSeq" id="WP_275276894.1">
    <property type="nucleotide sequence ID" value="NZ_CP119108.1"/>
</dbReference>
<dbReference type="Proteomes" id="UP001214553">
    <property type="component" value="Chromosome"/>
</dbReference>
<dbReference type="PANTHER" id="PTHR43861:SF1">
    <property type="entry name" value="TRANS-ACONITATE 2-METHYLTRANSFERASE"/>
    <property type="match status" value="1"/>
</dbReference>
<evidence type="ECO:0000313" key="5">
    <source>
        <dbReference type="Proteomes" id="UP001214553"/>
    </source>
</evidence>
<dbReference type="PANTHER" id="PTHR43861">
    <property type="entry name" value="TRANS-ACONITATE 2-METHYLTRANSFERASE-RELATED"/>
    <property type="match status" value="1"/>
</dbReference>
<proteinExistence type="predicted"/>
<feature type="domain" description="Methyltransferase" evidence="3">
    <location>
        <begin position="37"/>
        <end position="127"/>
    </location>
</feature>
<dbReference type="CDD" id="cd02440">
    <property type="entry name" value="AdoMet_MTases"/>
    <property type="match status" value="1"/>
</dbReference>
<gene>
    <name evidence="4" type="ORF">PU630_09815</name>
</gene>
<evidence type="ECO:0000256" key="2">
    <source>
        <dbReference type="ARBA" id="ARBA00022679"/>
    </source>
</evidence>
<evidence type="ECO:0000313" key="4">
    <source>
        <dbReference type="EMBL" id="WEG07556.1"/>
    </source>
</evidence>
<keyword evidence="5" id="KW-1185">Reference proteome</keyword>
<dbReference type="Pfam" id="PF13649">
    <property type="entry name" value="Methyltransf_25"/>
    <property type="match status" value="1"/>
</dbReference>
<accession>A0ABY8BTQ6</accession>
<keyword evidence="2" id="KW-0808">Transferase</keyword>
<dbReference type="GO" id="GO:0032259">
    <property type="term" value="P:methylation"/>
    <property type="evidence" value="ECO:0007669"/>
    <property type="project" value="UniProtKB-KW"/>
</dbReference>
<dbReference type="EMBL" id="CP119108">
    <property type="protein sequence ID" value="WEG07556.1"/>
    <property type="molecule type" value="Genomic_DNA"/>
</dbReference>
<dbReference type="SUPFAM" id="SSF53335">
    <property type="entry name" value="S-adenosyl-L-methionine-dependent methyltransferases"/>
    <property type="match status" value="1"/>
</dbReference>
<organism evidence="4 5">
    <name type="scientific">Microbacterium horticulturae</name>
    <dbReference type="NCBI Taxonomy" id="3028316"/>
    <lineage>
        <taxon>Bacteria</taxon>
        <taxon>Bacillati</taxon>
        <taxon>Actinomycetota</taxon>
        <taxon>Actinomycetes</taxon>
        <taxon>Micrococcales</taxon>
        <taxon>Microbacteriaceae</taxon>
        <taxon>Microbacterium</taxon>
    </lineage>
</organism>
<reference evidence="4 5" key="1">
    <citation type="submission" date="2023-03" db="EMBL/GenBank/DDBJ databases">
        <title>Genome sequence of Microbacterium sp. KACC 23027.</title>
        <authorList>
            <person name="Kim S."/>
            <person name="Heo J."/>
            <person name="Kwon S.-W."/>
        </authorList>
    </citation>
    <scope>NUCLEOTIDE SEQUENCE [LARGE SCALE GENOMIC DNA]</scope>
    <source>
        <strain evidence="4 5">KACC 23027</strain>
    </source>
</reference>
<sequence length="240" mass="26686">MRDYDPRIVDLYDGDNPDGPDHDHFRGLADEIGARRILDVGCGTGILTVTLVDEGREVVGVDPSPAMLAYARRREGAEAVSWIHGDASAAPDEPFDLVVMSGNVAQHIPDPDWSRALADIRRAARHGATLAFESRNPAVRMWELWRQPTATRRETMHGLLEEWCQVEEQGSGRVLLRSFNRFVSTGDTVVQEDVLTFRDAETVTAQLADAGFAVAGIWGDWQRTPFDGMQPIMVFEARAR</sequence>
<name>A0ABY8BTQ6_9MICO</name>
<protein>
    <submittedName>
        <fullName evidence="4">Class I SAM-dependent methyltransferase</fullName>
    </submittedName>
</protein>
<evidence type="ECO:0000259" key="3">
    <source>
        <dbReference type="Pfam" id="PF13649"/>
    </source>
</evidence>
<keyword evidence="1 4" id="KW-0489">Methyltransferase</keyword>
<dbReference type="Gene3D" id="3.40.50.150">
    <property type="entry name" value="Vaccinia Virus protein VP39"/>
    <property type="match status" value="1"/>
</dbReference>
<dbReference type="InterPro" id="IPR029063">
    <property type="entry name" value="SAM-dependent_MTases_sf"/>
</dbReference>
<evidence type="ECO:0000256" key="1">
    <source>
        <dbReference type="ARBA" id="ARBA00022603"/>
    </source>
</evidence>